<sequence length="110" mass="12653">MVLIMIALNLNYAVFGVAPNDIGESIILYLSFLFAALSLLRFAFVYPRLKPRPRIVISAIYIIFIACAVLTNLFFDFSRSSFFLDNLDFFVFFGGVIYFVSLDEFYLEKC</sequence>
<accession>A0ABT3H5Z0</accession>
<evidence type="ECO:0000313" key="3">
    <source>
        <dbReference type="Proteomes" id="UP001209755"/>
    </source>
</evidence>
<dbReference type="EMBL" id="JAOQNS010000001">
    <property type="protein sequence ID" value="MCW2305786.1"/>
    <property type="molecule type" value="Genomic_DNA"/>
</dbReference>
<evidence type="ECO:0000313" key="2">
    <source>
        <dbReference type="EMBL" id="MCW2305786.1"/>
    </source>
</evidence>
<organism evidence="2 3">
    <name type="scientific">Rhodobium gokarnense</name>
    <dbReference type="NCBI Taxonomy" id="364296"/>
    <lineage>
        <taxon>Bacteria</taxon>
        <taxon>Pseudomonadati</taxon>
        <taxon>Pseudomonadota</taxon>
        <taxon>Alphaproteobacteria</taxon>
        <taxon>Hyphomicrobiales</taxon>
        <taxon>Rhodobiaceae</taxon>
        <taxon>Rhodobium</taxon>
    </lineage>
</organism>
<comment type="caution">
    <text evidence="2">The sequence shown here is derived from an EMBL/GenBank/DDBJ whole genome shotgun (WGS) entry which is preliminary data.</text>
</comment>
<proteinExistence type="predicted"/>
<name>A0ABT3H5Z0_9HYPH</name>
<keyword evidence="3" id="KW-1185">Reference proteome</keyword>
<keyword evidence="1" id="KW-1133">Transmembrane helix</keyword>
<evidence type="ECO:0000256" key="1">
    <source>
        <dbReference type="SAM" id="Phobius"/>
    </source>
</evidence>
<gene>
    <name evidence="2" type="ORF">M2319_000102</name>
</gene>
<feature type="transmembrane region" description="Helical" evidence="1">
    <location>
        <begin position="56"/>
        <end position="75"/>
    </location>
</feature>
<dbReference type="Proteomes" id="UP001209755">
    <property type="component" value="Unassembled WGS sequence"/>
</dbReference>
<feature type="transmembrane region" description="Helical" evidence="1">
    <location>
        <begin position="26"/>
        <end position="44"/>
    </location>
</feature>
<protein>
    <submittedName>
        <fullName evidence="2">Uncharacterized protein</fullName>
    </submittedName>
</protein>
<keyword evidence="1" id="KW-0812">Transmembrane</keyword>
<keyword evidence="1" id="KW-0472">Membrane</keyword>
<reference evidence="3" key="1">
    <citation type="submission" date="2023-07" db="EMBL/GenBank/DDBJ databases">
        <title>Genome sequencing of Purple Non-Sulfur Bacteria from various extreme environments.</title>
        <authorList>
            <person name="Mayer M."/>
        </authorList>
    </citation>
    <scope>NUCLEOTIDE SEQUENCE [LARGE SCALE GENOMIC DNA]</scope>
    <source>
        <strain evidence="3">DSM 17935</strain>
    </source>
</reference>
<feature type="transmembrane region" description="Helical" evidence="1">
    <location>
        <begin position="87"/>
        <end position="107"/>
    </location>
</feature>